<proteinExistence type="predicted"/>
<dbReference type="EMBL" id="JBHTNU010000010">
    <property type="protein sequence ID" value="MFD1427523.1"/>
    <property type="molecule type" value="Genomic_DNA"/>
</dbReference>
<name>A0ABW4CC85_9BACL</name>
<evidence type="ECO:0000313" key="2">
    <source>
        <dbReference type="Proteomes" id="UP001597282"/>
    </source>
</evidence>
<dbReference type="SUPFAM" id="SSF53335">
    <property type="entry name" value="S-adenosyl-L-methionine-dependent methyltransferases"/>
    <property type="match status" value="1"/>
</dbReference>
<protein>
    <submittedName>
        <fullName evidence="1">Class I SAM-dependent methyltransferase</fullName>
        <ecNumber evidence="1">2.1.-.-</ecNumber>
    </submittedName>
</protein>
<gene>
    <name evidence="1" type="ORF">ACFQ4Y_11460</name>
</gene>
<accession>A0ABW4CC85</accession>
<dbReference type="RefSeq" id="WP_380165620.1">
    <property type="nucleotide sequence ID" value="NZ_JBHTNU010000010.1"/>
</dbReference>
<evidence type="ECO:0000313" key="1">
    <source>
        <dbReference type="EMBL" id="MFD1427523.1"/>
    </source>
</evidence>
<keyword evidence="1" id="KW-0489">Methyltransferase</keyword>
<reference evidence="2" key="1">
    <citation type="journal article" date="2019" name="Int. J. Syst. Evol. Microbiol.">
        <title>The Global Catalogue of Microorganisms (GCM) 10K type strain sequencing project: providing services to taxonomists for standard genome sequencing and annotation.</title>
        <authorList>
            <consortium name="The Broad Institute Genomics Platform"/>
            <consortium name="The Broad Institute Genome Sequencing Center for Infectious Disease"/>
            <person name="Wu L."/>
            <person name="Ma J."/>
        </authorList>
    </citation>
    <scope>NUCLEOTIDE SEQUENCE [LARGE SCALE GENOMIC DNA]</scope>
    <source>
        <strain evidence="2">S1</strain>
    </source>
</reference>
<dbReference type="EC" id="2.1.-.-" evidence="1"/>
<sequence>MKLKDMQRERLRGERDELCGLLLKEQIIRLTLRSGDRIHLAPTPKVVQAFLAEQASIQAELNTMRIQENKWREFAGELAYALIQTLMAANQYTNFRQQDISRLERLFLSLLDQLAAFYEQRERTPEMLVDILRQHGFQVLLLLLGTNGTHFQLVEKDQLMVRQVPCSEYEAPFQLELLGIERERMQEPVLDLGCGSQGRLVQALREQGIEAYGLERTVSRETPFIYGVNWLDFRFVPGKWGTIISNMAFSNHFWHHHIHKAGDYTTYAKKYMEILRSLQVGGSFIYAPGLPFIEPLLKKSEDTYTVRCRKLDPPALKPGLPEDIDASRWYVTQVIRER</sequence>
<dbReference type="GO" id="GO:0032259">
    <property type="term" value="P:methylation"/>
    <property type="evidence" value="ECO:0007669"/>
    <property type="project" value="UniProtKB-KW"/>
</dbReference>
<comment type="caution">
    <text evidence="1">The sequence shown here is derived from an EMBL/GenBank/DDBJ whole genome shotgun (WGS) entry which is preliminary data.</text>
</comment>
<dbReference type="Proteomes" id="UP001597282">
    <property type="component" value="Unassembled WGS sequence"/>
</dbReference>
<keyword evidence="2" id="KW-1185">Reference proteome</keyword>
<dbReference type="GO" id="GO:0008168">
    <property type="term" value="F:methyltransferase activity"/>
    <property type="evidence" value="ECO:0007669"/>
    <property type="project" value="UniProtKB-KW"/>
</dbReference>
<dbReference type="InterPro" id="IPR029063">
    <property type="entry name" value="SAM-dependent_MTases_sf"/>
</dbReference>
<keyword evidence="1" id="KW-0808">Transferase</keyword>
<organism evidence="1 2">
    <name type="scientific">Kroppenstedtia sanguinis</name>
    <dbReference type="NCBI Taxonomy" id="1380684"/>
    <lineage>
        <taxon>Bacteria</taxon>
        <taxon>Bacillati</taxon>
        <taxon>Bacillota</taxon>
        <taxon>Bacilli</taxon>
        <taxon>Bacillales</taxon>
        <taxon>Thermoactinomycetaceae</taxon>
        <taxon>Kroppenstedtia</taxon>
    </lineage>
</organism>